<sequence length="268" mass="30701">MSQEDEVTYADLKFPPRLQQTDVKKAESKPPAQKTSLWVQLAIMVILCVLFLVALISLSILYSRLLAGNTQLLEESKQAKGKMEQVEGRYSQLLQWTLHTHICALESPSSNTSEALNISCSLCPGQWVSNKGQCYYFSPNKLSWNDSRSGCQREQADLVIINDVEEQVFLSQWQRQLCYWIGLTDVAEEGLWKWVDGTDLNQAKFWYYPQPDDHQNEDCASLTNDTPLPRNWNDDKCNKPFHYICEKPADTLTIQASSDWENLVHCGQ</sequence>
<dbReference type="InterPro" id="IPR018378">
    <property type="entry name" value="C-type_lectin_CS"/>
</dbReference>
<dbReference type="AlphaFoldDB" id="A0A8C4W7I4"/>
<dbReference type="Proteomes" id="UP000694390">
    <property type="component" value="Chromosome 22"/>
</dbReference>
<organism evidence="5 6">
    <name type="scientific">Gopherus evgoodei</name>
    <name type="common">Goodes thornscrub tortoise</name>
    <dbReference type="NCBI Taxonomy" id="1825980"/>
    <lineage>
        <taxon>Eukaryota</taxon>
        <taxon>Metazoa</taxon>
        <taxon>Chordata</taxon>
        <taxon>Craniata</taxon>
        <taxon>Vertebrata</taxon>
        <taxon>Euteleostomi</taxon>
        <taxon>Archelosauria</taxon>
        <taxon>Testudinata</taxon>
        <taxon>Testudines</taxon>
        <taxon>Cryptodira</taxon>
        <taxon>Durocryptodira</taxon>
        <taxon>Testudinoidea</taxon>
        <taxon>Testudinidae</taxon>
        <taxon>Gopherus</taxon>
    </lineage>
</organism>
<dbReference type="SUPFAM" id="SSF56436">
    <property type="entry name" value="C-type lectin-like"/>
    <property type="match status" value="1"/>
</dbReference>
<dbReference type="CDD" id="cd03590">
    <property type="entry name" value="CLECT_DC-SIGN_like"/>
    <property type="match status" value="1"/>
</dbReference>
<reference evidence="5" key="3">
    <citation type="submission" date="2025-09" db="UniProtKB">
        <authorList>
            <consortium name="Ensembl"/>
        </authorList>
    </citation>
    <scope>IDENTIFICATION</scope>
</reference>
<dbReference type="GeneTree" id="ENSGT01030000234575"/>
<keyword evidence="6" id="KW-1185">Reference proteome</keyword>
<keyword evidence="3" id="KW-0472">Membrane</keyword>
<gene>
    <name evidence="5" type="primary">LOC115638774</name>
</gene>
<dbReference type="InterPro" id="IPR001304">
    <property type="entry name" value="C-type_lectin-like"/>
</dbReference>
<reference evidence="5" key="1">
    <citation type="submission" date="2019-06" db="EMBL/GenBank/DDBJ databases">
        <title>G10K-VGP Goodes thornscrub tortoise genome, primary haplotype.</title>
        <authorList>
            <person name="Murphy B."/>
            <person name="Edwards T."/>
            <person name="Rhie A."/>
            <person name="Koren S."/>
            <person name="Phillippy A."/>
            <person name="Fedrigo O."/>
            <person name="Haase B."/>
            <person name="Mountcastle J."/>
            <person name="Lewin H."/>
            <person name="Damas J."/>
            <person name="Howe K."/>
            <person name="Formenti G."/>
            <person name="Myers G."/>
            <person name="Durbin R."/>
            <person name="Jarvis E.D."/>
        </authorList>
    </citation>
    <scope>NUCLEOTIDE SEQUENCE [LARGE SCALE GENOMIC DNA]</scope>
</reference>
<feature type="domain" description="C-type lectin" evidence="4">
    <location>
        <begin position="130"/>
        <end position="246"/>
    </location>
</feature>
<dbReference type="OrthoDB" id="9425114at2759"/>
<name>A0A8C4W7I4_9SAUR</name>
<accession>A0A8C4W7I4</accession>
<dbReference type="InterPro" id="IPR051379">
    <property type="entry name" value="C-type_Lectin_Receptor_IMM"/>
</dbReference>
<dbReference type="Pfam" id="PF00059">
    <property type="entry name" value="Lectin_C"/>
    <property type="match status" value="1"/>
</dbReference>
<dbReference type="GeneID" id="115638774"/>
<dbReference type="PROSITE" id="PS50041">
    <property type="entry name" value="C_TYPE_LECTIN_2"/>
    <property type="match status" value="1"/>
</dbReference>
<keyword evidence="3" id="KW-1133">Transmembrane helix</keyword>
<dbReference type="InterPro" id="IPR016187">
    <property type="entry name" value="CTDL_fold"/>
</dbReference>
<evidence type="ECO:0000313" key="5">
    <source>
        <dbReference type="Ensembl" id="ENSGEVP00005011923.1"/>
    </source>
</evidence>
<evidence type="ECO:0000259" key="4">
    <source>
        <dbReference type="PROSITE" id="PS50041"/>
    </source>
</evidence>
<evidence type="ECO:0000313" key="6">
    <source>
        <dbReference type="Proteomes" id="UP000694390"/>
    </source>
</evidence>
<evidence type="ECO:0000256" key="1">
    <source>
        <dbReference type="ARBA" id="ARBA00022734"/>
    </source>
</evidence>
<dbReference type="RefSeq" id="XP_030396615.1">
    <property type="nucleotide sequence ID" value="XM_030540755.1"/>
</dbReference>
<dbReference type="Ensembl" id="ENSGEVT00005012490.1">
    <property type="protein sequence ID" value="ENSGEVP00005011923.1"/>
    <property type="gene ID" value="ENSGEVG00005008437.1"/>
</dbReference>
<dbReference type="PANTHER" id="PTHR46746">
    <property type="entry name" value="KILLER CELL LECTIN-LIKE RECEPTOR SUBFAMILY F MEMBER 2"/>
    <property type="match status" value="1"/>
</dbReference>
<dbReference type="PROSITE" id="PS00615">
    <property type="entry name" value="C_TYPE_LECTIN_1"/>
    <property type="match status" value="1"/>
</dbReference>
<reference evidence="5" key="2">
    <citation type="submission" date="2025-08" db="UniProtKB">
        <authorList>
            <consortium name="Ensembl"/>
        </authorList>
    </citation>
    <scope>IDENTIFICATION</scope>
</reference>
<keyword evidence="3" id="KW-0812">Transmembrane</keyword>
<keyword evidence="2" id="KW-1015">Disulfide bond</keyword>
<evidence type="ECO:0000256" key="2">
    <source>
        <dbReference type="ARBA" id="ARBA00023157"/>
    </source>
</evidence>
<keyword evidence="1" id="KW-0430">Lectin</keyword>
<protein>
    <submittedName>
        <fullName evidence="5">CD209 antigen-like protein E</fullName>
    </submittedName>
</protein>
<proteinExistence type="predicted"/>
<dbReference type="SMART" id="SM00034">
    <property type="entry name" value="CLECT"/>
    <property type="match status" value="1"/>
</dbReference>
<dbReference type="InterPro" id="IPR033989">
    <property type="entry name" value="CD209-like_CTLD"/>
</dbReference>
<evidence type="ECO:0000256" key="3">
    <source>
        <dbReference type="SAM" id="Phobius"/>
    </source>
</evidence>
<dbReference type="PANTHER" id="PTHR46746:SF9">
    <property type="entry name" value="CD209 ANTIGEN-LIKE PROTEIN C-LIKE"/>
    <property type="match status" value="1"/>
</dbReference>
<dbReference type="GO" id="GO:0030246">
    <property type="term" value="F:carbohydrate binding"/>
    <property type="evidence" value="ECO:0007669"/>
    <property type="project" value="UniProtKB-KW"/>
</dbReference>
<feature type="transmembrane region" description="Helical" evidence="3">
    <location>
        <begin position="37"/>
        <end position="62"/>
    </location>
</feature>
<dbReference type="InterPro" id="IPR016186">
    <property type="entry name" value="C-type_lectin-like/link_sf"/>
</dbReference>
<dbReference type="Gene3D" id="3.10.100.10">
    <property type="entry name" value="Mannose-Binding Protein A, subunit A"/>
    <property type="match status" value="1"/>
</dbReference>